<proteinExistence type="predicted"/>
<organism evidence="1 2">
    <name type="scientific">Plakobranchus ocellatus</name>
    <dbReference type="NCBI Taxonomy" id="259542"/>
    <lineage>
        <taxon>Eukaryota</taxon>
        <taxon>Metazoa</taxon>
        <taxon>Spiralia</taxon>
        <taxon>Lophotrochozoa</taxon>
        <taxon>Mollusca</taxon>
        <taxon>Gastropoda</taxon>
        <taxon>Heterobranchia</taxon>
        <taxon>Euthyneura</taxon>
        <taxon>Panpulmonata</taxon>
        <taxon>Sacoglossa</taxon>
        <taxon>Placobranchoidea</taxon>
        <taxon>Plakobranchidae</taxon>
        <taxon>Plakobranchus</taxon>
    </lineage>
</organism>
<accession>A0AAV4A579</accession>
<sequence>MAEMPAFFFLQQNHQPKIAGKCGIGDLIWSDRQRLLKWSSAKNQGRRSDKHLTYSLKSSEHTDRTNLVNSQTDVISETTKSIADMDSHFDNFDFIELKVYDIHSYAKGRLVSSSAFPKIIENGHGLHPSSDGPVAVVGDLVPVVNGLAAGRNGPAAGWTGQQQERTDQ</sequence>
<evidence type="ECO:0000313" key="1">
    <source>
        <dbReference type="EMBL" id="GFO06386.1"/>
    </source>
</evidence>
<dbReference type="Proteomes" id="UP000735302">
    <property type="component" value="Unassembled WGS sequence"/>
</dbReference>
<evidence type="ECO:0000313" key="2">
    <source>
        <dbReference type="Proteomes" id="UP000735302"/>
    </source>
</evidence>
<dbReference type="AlphaFoldDB" id="A0AAV4A579"/>
<dbReference type="EMBL" id="BLXT01003772">
    <property type="protein sequence ID" value="GFO06386.1"/>
    <property type="molecule type" value="Genomic_DNA"/>
</dbReference>
<comment type="caution">
    <text evidence="1">The sequence shown here is derived from an EMBL/GenBank/DDBJ whole genome shotgun (WGS) entry which is preliminary data.</text>
</comment>
<gene>
    <name evidence="1" type="ORF">PoB_003289100</name>
</gene>
<protein>
    <submittedName>
        <fullName evidence="1">Uncharacterized protein</fullName>
    </submittedName>
</protein>
<name>A0AAV4A579_9GAST</name>
<reference evidence="1 2" key="1">
    <citation type="journal article" date="2021" name="Elife">
        <title>Chloroplast acquisition without the gene transfer in kleptoplastic sea slugs, Plakobranchus ocellatus.</title>
        <authorList>
            <person name="Maeda T."/>
            <person name="Takahashi S."/>
            <person name="Yoshida T."/>
            <person name="Shimamura S."/>
            <person name="Takaki Y."/>
            <person name="Nagai Y."/>
            <person name="Toyoda A."/>
            <person name="Suzuki Y."/>
            <person name="Arimoto A."/>
            <person name="Ishii H."/>
            <person name="Satoh N."/>
            <person name="Nishiyama T."/>
            <person name="Hasebe M."/>
            <person name="Maruyama T."/>
            <person name="Minagawa J."/>
            <person name="Obokata J."/>
            <person name="Shigenobu S."/>
        </authorList>
    </citation>
    <scope>NUCLEOTIDE SEQUENCE [LARGE SCALE GENOMIC DNA]</scope>
</reference>
<keyword evidence="2" id="KW-1185">Reference proteome</keyword>